<dbReference type="InterPro" id="IPR005585">
    <property type="entry name" value="DUF327"/>
</dbReference>
<protein>
    <submittedName>
        <fullName evidence="1">UDP-N-acetylenolpyruvoylglucosamine reductase</fullName>
    </submittedName>
</protein>
<reference evidence="1" key="1">
    <citation type="submission" date="2015-12" db="EMBL/GenBank/DDBJ databases">
        <title>Chromosome of the avian spirochetosis agent Borrelia anserina Es.</title>
        <authorList>
            <person name="Elbir H."/>
            <person name="Sitlani P."/>
            <person name="Bergstroem S."/>
            <person name="Barbour A.G."/>
        </authorList>
    </citation>
    <scope>NUCLEOTIDE SEQUENCE [LARGE SCALE GENOMIC DNA]</scope>
    <source>
        <strain evidence="1">Es</strain>
    </source>
</reference>
<evidence type="ECO:0000313" key="1">
    <source>
        <dbReference type="EMBL" id="APR64730.1"/>
    </source>
</evidence>
<name>A0ABM6FTX4_BORAN</name>
<dbReference type="Proteomes" id="UP000185502">
    <property type="component" value="Chromosome"/>
</dbReference>
<dbReference type="Pfam" id="PF03885">
    <property type="entry name" value="DUF327"/>
    <property type="match status" value="1"/>
</dbReference>
<proteinExistence type="predicted"/>
<evidence type="ECO:0000313" key="2">
    <source>
        <dbReference type="Proteomes" id="UP000185502"/>
    </source>
</evidence>
<dbReference type="SUPFAM" id="SSF158397">
    <property type="entry name" value="TM1646-like"/>
    <property type="match status" value="1"/>
</dbReference>
<gene>
    <name evidence="1" type="ORF">N187_01160</name>
</gene>
<dbReference type="RefSeq" id="WP_025419452.1">
    <property type="nucleotide sequence ID" value="NZ_CP013704.1"/>
</dbReference>
<dbReference type="Gene3D" id="1.20.120.490">
    <property type="entry name" value="Hypothetical protein TM1646-like domain"/>
    <property type="match status" value="1"/>
</dbReference>
<keyword evidence="2" id="KW-1185">Reference proteome</keyword>
<dbReference type="InterPro" id="IPR024042">
    <property type="entry name" value="TM1646-like_dom_sf"/>
</dbReference>
<dbReference type="EMBL" id="CP013704">
    <property type="protein sequence ID" value="APR64730.1"/>
    <property type="molecule type" value="Genomic_DNA"/>
</dbReference>
<sequence length="165" mass="18809">MKINNLVAGALNLDLNDYKTTKKKVGTTNKSSIFSSILRSELIKEDKHFIVLENGEFNLELIKYMLDKINNVGEKLLSEPSRQNVVFYRKAIGEFLSVVLSFSVSLKEQRGGNSGEHKRPKYRIVRIINEKLDKLAYSVLQNQVSQIKLLSSLEEIQGLLVNLLR</sequence>
<organism evidence="1 2">
    <name type="scientific">Borrelia anserina Es</name>
    <dbReference type="NCBI Taxonomy" id="1365188"/>
    <lineage>
        <taxon>Bacteria</taxon>
        <taxon>Pseudomonadati</taxon>
        <taxon>Spirochaetota</taxon>
        <taxon>Spirochaetia</taxon>
        <taxon>Spirochaetales</taxon>
        <taxon>Borreliaceae</taxon>
        <taxon>Borrelia</taxon>
    </lineage>
</organism>
<accession>A0ABM6FTX4</accession>